<evidence type="ECO:0000313" key="2">
    <source>
        <dbReference type="EMBL" id="MFC4027483.1"/>
    </source>
</evidence>
<name>A0ABV8H5Y9_9FLAO</name>
<dbReference type="PANTHER" id="PTHR22916">
    <property type="entry name" value="GLYCOSYLTRANSFERASE"/>
    <property type="match status" value="1"/>
</dbReference>
<organism evidence="2 3">
    <name type="scientific">Zunongwangia endophytica</name>
    <dbReference type="NCBI Taxonomy" id="1808945"/>
    <lineage>
        <taxon>Bacteria</taxon>
        <taxon>Pseudomonadati</taxon>
        <taxon>Bacteroidota</taxon>
        <taxon>Flavobacteriia</taxon>
        <taxon>Flavobacteriales</taxon>
        <taxon>Flavobacteriaceae</taxon>
        <taxon>Zunongwangia</taxon>
    </lineage>
</organism>
<dbReference type="SUPFAM" id="SSF53448">
    <property type="entry name" value="Nucleotide-diphospho-sugar transferases"/>
    <property type="match status" value="1"/>
</dbReference>
<dbReference type="RefSeq" id="WP_290234056.1">
    <property type="nucleotide sequence ID" value="NZ_JAUFPZ010000002.1"/>
</dbReference>
<dbReference type="Pfam" id="PF00535">
    <property type="entry name" value="Glycos_transf_2"/>
    <property type="match status" value="1"/>
</dbReference>
<dbReference type="Gene3D" id="3.90.550.10">
    <property type="entry name" value="Spore Coat Polysaccharide Biosynthesis Protein SpsA, Chain A"/>
    <property type="match status" value="1"/>
</dbReference>
<dbReference type="PANTHER" id="PTHR22916:SF3">
    <property type="entry name" value="UDP-GLCNAC:BETAGAL BETA-1,3-N-ACETYLGLUCOSAMINYLTRANSFERASE-LIKE PROTEIN 1"/>
    <property type="match status" value="1"/>
</dbReference>
<dbReference type="EMBL" id="JBHSAS010000006">
    <property type="protein sequence ID" value="MFC4027483.1"/>
    <property type="molecule type" value="Genomic_DNA"/>
</dbReference>
<dbReference type="CDD" id="cd00761">
    <property type="entry name" value="Glyco_tranf_GTA_type"/>
    <property type="match status" value="1"/>
</dbReference>
<comment type="caution">
    <text evidence="2">The sequence shown here is derived from an EMBL/GenBank/DDBJ whole genome shotgun (WGS) entry which is preliminary data.</text>
</comment>
<sequence>MVDSKLVSIIIPSYNRAHFIGETLDSVIAQTYQNWECIVVDDGSTDYTEELLEFYCHKDVRIQYRHRPDHKPKGANACRNYGFKLSKGQYVIWLDSDDILLEECLMRRVSRIAKTSLDFIFSNTAGLESYSNKTNEQLNLLSTKDNLCDFLYFFASYNLPWWSTLSVTYRREYLLNFSFDENLKRFQDIDFYIQILIEEPSFEHLDLIDNLYRFDKSYKIESVVSSDLILSCFLRLNMKYFKYYTDDPKLRQCFRKFLYKLIKTYLYENNLTFFKFYFKSILNYRMHFLLDFKDFAIILLNLLISVLNIRNYNGIGMHKVKIITDRNLN</sequence>
<evidence type="ECO:0000259" key="1">
    <source>
        <dbReference type="Pfam" id="PF00535"/>
    </source>
</evidence>
<accession>A0ABV8H5Y9</accession>
<protein>
    <submittedName>
        <fullName evidence="2">Glycosyltransferase family 2 protein</fullName>
    </submittedName>
</protein>
<keyword evidence="3" id="KW-1185">Reference proteome</keyword>
<dbReference type="InterPro" id="IPR029044">
    <property type="entry name" value="Nucleotide-diphossugar_trans"/>
</dbReference>
<dbReference type="InterPro" id="IPR001173">
    <property type="entry name" value="Glyco_trans_2-like"/>
</dbReference>
<reference evidence="3" key="1">
    <citation type="journal article" date="2019" name="Int. J. Syst. Evol. Microbiol.">
        <title>The Global Catalogue of Microorganisms (GCM) 10K type strain sequencing project: providing services to taxonomists for standard genome sequencing and annotation.</title>
        <authorList>
            <consortium name="The Broad Institute Genomics Platform"/>
            <consortium name="The Broad Institute Genome Sequencing Center for Infectious Disease"/>
            <person name="Wu L."/>
            <person name="Ma J."/>
        </authorList>
    </citation>
    <scope>NUCLEOTIDE SEQUENCE [LARGE SCALE GENOMIC DNA]</scope>
    <source>
        <strain evidence="3">CECT 9128</strain>
    </source>
</reference>
<proteinExistence type="predicted"/>
<gene>
    <name evidence="2" type="ORF">ACFOS1_08710</name>
</gene>
<dbReference type="Proteomes" id="UP001595793">
    <property type="component" value="Unassembled WGS sequence"/>
</dbReference>
<evidence type="ECO:0000313" key="3">
    <source>
        <dbReference type="Proteomes" id="UP001595793"/>
    </source>
</evidence>
<feature type="domain" description="Glycosyltransferase 2-like" evidence="1">
    <location>
        <begin position="8"/>
        <end position="125"/>
    </location>
</feature>